<dbReference type="AlphaFoldDB" id="A0A7Z2VRW7"/>
<dbReference type="KEGG" id="cheb:HH215_07135"/>
<dbReference type="InterPro" id="IPR024726">
    <property type="entry name" value="FhuF_C"/>
</dbReference>
<evidence type="ECO:0000313" key="3">
    <source>
        <dbReference type="Proteomes" id="UP000502248"/>
    </source>
</evidence>
<name>A0A7Z2VRW7_9BACL</name>
<evidence type="ECO:0000313" key="2">
    <source>
        <dbReference type="EMBL" id="QJD88029.1"/>
    </source>
</evidence>
<organism evidence="2 3">
    <name type="scientific">Cohnella herbarum</name>
    <dbReference type="NCBI Taxonomy" id="2728023"/>
    <lineage>
        <taxon>Bacteria</taxon>
        <taxon>Bacillati</taxon>
        <taxon>Bacillota</taxon>
        <taxon>Bacilli</taxon>
        <taxon>Bacillales</taxon>
        <taxon>Paenibacillaceae</taxon>
        <taxon>Cohnella</taxon>
    </lineage>
</organism>
<dbReference type="RefSeq" id="WP_169279268.1">
    <property type="nucleotide sequence ID" value="NZ_CP051680.1"/>
</dbReference>
<feature type="domain" description="Ferric siderophore reductase C-terminal" evidence="1">
    <location>
        <begin position="231"/>
        <end position="251"/>
    </location>
</feature>
<dbReference type="EMBL" id="CP051680">
    <property type="protein sequence ID" value="QJD88029.1"/>
    <property type="molecule type" value="Genomic_DNA"/>
</dbReference>
<keyword evidence="3" id="KW-1185">Reference proteome</keyword>
<evidence type="ECO:0000259" key="1">
    <source>
        <dbReference type="Pfam" id="PF11575"/>
    </source>
</evidence>
<accession>A0A7Z2VRW7</accession>
<dbReference type="Pfam" id="PF11575">
    <property type="entry name" value="FhuF_C"/>
    <property type="match status" value="1"/>
</dbReference>
<protein>
    <recommendedName>
        <fullName evidence="1">Ferric siderophore reductase C-terminal domain-containing protein</fullName>
    </recommendedName>
</protein>
<proteinExistence type="predicted"/>
<reference evidence="2 3" key="1">
    <citation type="submission" date="2020-04" db="EMBL/GenBank/DDBJ databases">
        <title>Genome sequencing of novel species.</title>
        <authorList>
            <person name="Heo J."/>
            <person name="Kim S.-J."/>
            <person name="Kim J.-S."/>
            <person name="Hong S.-B."/>
            <person name="Kwon S.-W."/>
        </authorList>
    </citation>
    <scope>NUCLEOTIDE SEQUENCE [LARGE SCALE GENOMIC DNA]</scope>
    <source>
        <strain evidence="2 3">MFER-1</strain>
    </source>
</reference>
<sequence length="257" mass="29864">MMAFAMLPEEMNVLTQHFRLTLEPSLDRRISIPSVSLLDRDKGLELMDKVSTVFETSSKVAVVSLFAKRYGFMSILSGLYAMTMFDKSLNYSIENCHLESSYRDQAWLPKVRLIRWDVSRPVEGCREEWRDQVLRTIFAGNIAKVWRALTKIAPISASVLWENAAIYVYWLYENRIEEGASEAQKSRIRDDFQYLINEAPATLFGETSNPFKKFNSDKIMIPTSDVPLRIRKTCCYYYQTSDEEYCPTCPKRKHEVS</sequence>
<dbReference type="GO" id="GO:0051537">
    <property type="term" value="F:2 iron, 2 sulfur cluster binding"/>
    <property type="evidence" value="ECO:0007669"/>
    <property type="project" value="InterPro"/>
</dbReference>
<gene>
    <name evidence="2" type="ORF">HH215_07135</name>
</gene>
<dbReference type="Proteomes" id="UP000502248">
    <property type="component" value="Chromosome"/>
</dbReference>